<evidence type="ECO:0000313" key="3">
    <source>
        <dbReference type="Proteomes" id="UP000824120"/>
    </source>
</evidence>
<dbReference type="Proteomes" id="UP000824120">
    <property type="component" value="Chromosome 2"/>
</dbReference>
<keyword evidence="3" id="KW-1185">Reference proteome</keyword>
<protein>
    <submittedName>
        <fullName evidence="2">Uncharacterized protein</fullName>
    </submittedName>
</protein>
<feature type="region of interest" description="Disordered" evidence="1">
    <location>
        <begin position="50"/>
        <end position="85"/>
    </location>
</feature>
<name>A0A9J6A9D7_SOLCO</name>
<gene>
    <name evidence="2" type="ORF">H5410_006258</name>
</gene>
<feature type="region of interest" description="Disordered" evidence="1">
    <location>
        <begin position="1"/>
        <end position="28"/>
    </location>
</feature>
<sequence length="85" mass="10124">MSNQEPRSFPQQESFHSHTRKKGKPIMQGMKAIKIEKPQKNWRRKHNGQLLEEHQSSQQVQRYTSNKMTTTLDIDNNMQTINREC</sequence>
<feature type="compositionally biased region" description="Polar residues" evidence="1">
    <location>
        <begin position="56"/>
        <end position="85"/>
    </location>
</feature>
<evidence type="ECO:0000313" key="2">
    <source>
        <dbReference type="EMBL" id="KAG5621040.1"/>
    </source>
</evidence>
<proteinExistence type="predicted"/>
<dbReference type="EMBL" id="JACXVP010000002">
    <property type="protein sequence ID" value="KAG5621040.1"/>
    <property type="molecule type" value="Genomic_DNA"/>
</dbReference>
<comment type="caution">
    <text evidence="2">The sequence shown here is derived from an EMBL/GenBank/DDBJ whole genome shotgun (WGS) entry which is preliminary data.</text>
</comment>
<accession>A0A9J6A9D7</accession>
<feature type="compositionally biased region" description="Polar residues" evidence="1">
    <location>
        <begin position="1"/>
        <end position="14"/>
    </location>
</feature>
<reference evidence="2 3" key="1">
    <citation type="submission" date="2020-09" db="EMBL/GenBank/DDBJ databases">
        <title>De no assembly of potato wild relative species, Solanum commersonii.</title>
        <authorList>
            <person name="Cho K."/>
        </authorList>
    </citation>
    <scope>NUCLEOTIDE SEQUENCE [LARGE SCALE GENOMIC DNA]</scope>
    <source>
        <strain evidence="2">LZ3.2</strain>
        <tissue evidence="2">Leaf</tissue>
    </source>
</reference>
<evidence type="ECO:0000256" key="1">
    <source>
        <dbReference type="SAM" id="MobiDB-lite"/>
    </source>
</evidence>
<dbReference type="AlphaFoldDB" id="A0A9J6A9D7"/>
<organism evidence="2 3">
    <name type="scientific">Solanum commersonii</name>
    <name type="common">Commerson's wild potato</name>
    <name type="synonym">Commerson's nightshade</name>
    <dbReference type="NCBI Taxonomy" id="4109"/>
    <lineage>
        <taxon>Eukaryota</taxon>
        <taxon>Viridiplantae</taxon>
        <taxon>Streptophyta</taxon>
        <taxon>Embryophyta</taxon>
        <taxon>Tracheophyta</taxon>
        <taxon>Spermatophyta</taxon>
        <taxon>Magnoliopsida</taxon>
        <taxon>eudicotyledons</taxon>
        <taxon>Gunneridae</taxon>
        <taxon>Pentapetalae</taxon>
        <taxon>asterids</taxon>
        <taxon>lamiids</taxon>
        <taxon>Solanales</taxon>
        <taxon>Solanaceae</taxon>
        <taxon>Solanoideae</taxon>
        <taxon>Solaneae</taxon>
        <taxon>Solanum</taxon>
    </lineage>
</organism>